<dbReference type="InterPro" id="IPR003838">
    <property type="entry name" value="ABC3_permease_C"/>
</dbReference>
<feature type="transmembrane region" description="Helical" evidence="6">
    <location>
        <begin position="613"/>
        <end position="635"/>
    </location>
</feature>
<keyword evidence="2 6" id="KW-1003">Cell membrane</keyword>
<dbReference type="PANTHER" id="PTHR46795:SF1">
    <property type="entry name" value="ABC TRANSPORTER PERMEASE PROTEIN"/>
    <property type="match status" value="1"/>
</dbReference>
<keyword evidence="3 6" id="KW-0812">Transmembrane</keyword>
<evidence type="ECO:0000256" key="3">
    <source>
        <dbReference type="ARBA" id="ARBA00022692"/>
    </source>
</evidence>
<feature type="transmembrane region" description="Helical" evidence="6">
    <location>
        <begin position="526"/>
        <end position="548"/>
    </location>
</feature>
<proteinExistence type="inferred from homology"/>
<dbReference type="AlphaFoldDB" id="A0A1G4S2Q7"/>
<feature type="transmembrane region" description="Helical" evidence="6">
    <location>
        <begin position="110"/>
        <end position="131"/>
    </location>
</feature>
<feature type="transmembrane region" description="Helical" evidence="6">
    <location>
        <begin position="62"/>
        <end position="81"/>
    </location>
</feature>
<reference evidence="9" key="1">
    <citation type="submission" date="2016-10" db="EMBL/GenBank/DDBJ databases">
        <authorList>
            <person name="Varghese N."/>
            <person name="Submissions S."/>
        </authorList>
    </citation>
    <scope>NUCLEOTIDE SEQUENCE [LARGE SCALE GENOMIC DNA]</scope>
    <source>
        <strain evidence="9">CGMCC 1.8946</strain>
    </source>
</reference>
<dbReference type="Pfam" id="PF02687">
    <property type="entry name" value="FtsX"/>
    <property type="match status" value="1"/>
</dbReference>
<dbReference type="GO" id="GO:0055085">
    <property type="term" value="P:transmembrane transport"/>
    <property type="evidence" value="ECO:0007669"/>
    <property type="project" value="UniProtKB-UniRule"/>
</dbReference>
<evidence type="ECO:0000313" key="8">
    <source>
        <dbReference type="EMBL" id="SCW63444.1"/>
    </source>
</evidence>
<dbReference type="OrthoDB" id="1937696at2"/>
<dbReference type="InterPro" id="IPR052536">
    <property type="entry name" value="ABC-4_Integral_Memb_Prot"/>
</dbReference>
<dbReference type="GO" id="GO:0005886">
    <property type="term" value="C:plasma membrane"/>
    <property type="evidence" value="ECO:0007669"/>
    <property type="project" value="UniProtKB-SubCell"/>
</dbReference>
<feature type="transmembrane region" description="Helical" evidence="6">
    <location>
        <begin position="195"/>
        <end position="212"/>
    </location>
</feature>
<evidence type="ECO:0000256" key="5">
    <source>
        <dbReference type="ARBA" id="ARBA00023136"/>
    </source>
</evidence>
<feature type="transmembrane region" description="Helical" evidence="6">
    <location>
        <begin position="151"/>
        <end position="174"/>
    </location>
</feature>
<keyword evidence="6" id="KW-0813">Transport</keyword>
<feature type="transmembrane region" description="Helical" evidence="6">
    <location>
        <begin position="279"/>
        <end position="301"/>
    </location>
</feature>
<accession>A0A1G4S2Q7</accession>
<dbReference type="STRING" id="624147.SAMN04487970_102251"/>
<keyword evidence="9" id="KW-1185">Reference proteome</keyword>
<evidence type="ECO:0000259" key="7">
    <source>
        <dbReference type="Pfam" id="PF02687"/>
    </source>
</evidence>
<name>A0A1G4S2Q7_9BACL</name>
<feature type="transmembrane region" description="Helical" evidence="6">
    <location>
        <begin position="582"/>
        <end position="601"/>
    </location>
</feature>
<feature type="transmembrane region" description="Helical" evidence="6">
    <location>
        <begin position="18"/>
        <end position="41"/>
    </location>
</feature>
<evidence type="ECO:0000256" key="6">
    <source>
        <dbReference type="PIRNR" id="PIRNR018968"/>
    </source>
</evidence>
<dbReference type="EMBL" id="FMTT01000022">
    <property type="protein sequence ID" value="SCW63444.1"/>
    <property type="molecule type" value="Genomic_DNA"/>
</dbReference>
<comment type="subcellular location">
    <subcellularLocation>
        <location evidence="1 6">Cell membrane</location>
        <topology evidence="1 6">Multi-pass membrane protein</topology>
    </subcellularLocation>
</comment>
<organism evidence="8 9">
    <name type="scientific">Paenibacillus tianmuensis</name>
    <dbReference type="NCBI Taxonomy" id="624147"/>
    <lineage>
        <taxon>Bacteria</taxon>
        <taxon>Bacillati</taxon>
        <taxon>Bacillota</taxon>
        <taxon>Bacilli</taxon>
        <taxon>Bacillales</taxon>
        <taxon>Paenibacillaceae</taxon>
        <taxon>Paenibacillus</taxon>
    </lineage>
</organism>
<feature type="domain" description="ABC3 transporter permease C-terminal" evidence="7">
    <location>
        <begin position="63"/>
        <end position="171"/>
    </location>
</feature>
<keyword evidence="4 6" id="KW-1133">Transmembrane helix</keyword>
<evidence type="ECO:0000256" key="1">
    <source>
        <dbReference type="ARBA" id="ARBA00004651"/>
    </source>
</evidence>
<evidence type="ECO:0000313" key="9">
    <source>
        <dbReference type="Proteomes" id="UP000198601"/>
    </source>
</evidence>
<dbReference type="PANTHER" id="PTHR46795">
    <property type="entry name" value="ABC TRANSPORTER PERMEASE-RELATED-RELATED"/>
    <property type="match status" value="1"/>
</dbReference>
<comment type="similarity">
    <text evidence="6">Belongs to the ABC-4 integral membrane protein family.</text>
</comment>
<sequence>MSFRQFAFNNVKRNSRAYFAYFISSAFMVMIFFTYAVFIYHPRMEQIPIGKLARAGMQAAEYVILLFAFFFIFYSISMFLKVRNMELGILFILGATPAQVNRLIFFENMLIGFASILTGIAGGLLLSKLFLLFSTKMTEMKELPFYWPTKALLLTVASFSTLFICISLFTLVFVQKIKVFELLQGNKAPKKEPRASVFMSFTGTVMLAVGLVSLRMETLTPSKIFVAAAAGIAGTYLFYSQFSVYMVRLLKRSRKALWRGTNLLWISEIAYKIKDNARILFMITVVTSIACMSSSLVLAMAQANYQSYINNPFALNYYSLQNEYSEGDLKEINRHLNAAGVTYNQIKVTTQRIKVKTSVHSVDQNKDSIVEVIAASNINELSAFMNILPNKRLDNEGSFLIYNSNGSALADKRPPYAITLESGQTLSINDIYKNEAIASLGFRDTNLLVVSRDEYEELKDKRRESIIYVYYVPEWNDQSPKSESPEALISIDLEKWFQERIGQHQTANFFSTRMGSYLNAERGTSLFNFIGIFIALIFSISSASFLYFKLHTELLADSKMVLTLSKIGLSTAEMKTSATLQIGLLFFVPIVISTIQTLVVLRPILETMYINTLYTPVLIASSLFLGVQSVFFLIVRSRYLRRLDKAMV</sequence>
<evidence type="ECO:0000256" key="2">
    <source>
        <dbReference type="ARBA" id="ARBA00022475"/>
    </source>
</evidence>
<dbReference type="InterPro" id="IPR027022">
    <property type="entry name" value="ABC_permease_BceB-typ"/>
</dbReference>
<protein>
    <submittedName>
        <fullName evidence="8">Putative ABC transport system permease protein</fullName>
    </submittedName>
</protein>
<evidence type="ECO:0000256" key="4">
    <source>
        <dbReference type="ARBA" id="ARBA00022989"/>
    </source>
</evidence>
<dbReference type="RefSeq" id="WP_090673319.1">
    <property type="nucleotide sequence ID" value="NZ_FMTT01000022.1"/>
</dbReference>
<feature type="transmembrane region" description="Helical" evidence="6">
    <location>
        <begin position="224"/>
        <end position="247"/>
    </location>
</feature>
<keyword evidence="5 6" id="KW-0472">Membrane</keyword>
<gene>
    <name evidence="8" type="ORF">SAMN04487970_102251</name>
</gene>
<dbReference type="Proteomes" id="UP000198601">
    <property type="component" value="Unassembled WGS sequence"/>
</dbReference>
<dbReference type="PIRSF" id="PIRSF018968">
    <property type="entry name" value="ABC_permease_BceB"/>
    <property type="match status" value="1"/>
</dbReference>